<evidence type="ECO:0000259" key="2">
    <source>
        <dbReference type="Pfam" id="PF07811"/>
    </source>
</evidence>
<keyword evidence="1" id="KW-0812">Transmembrane</keyword>
<evidence type="ECO:0000313" key="3">
    <source>
        <dbReference type="EMBL" id="ESR24829.1"/>
    </source>
</evidence>
<dbReference type="OrthoDB" id="7189296at2"/>
<dbReference type="RefSeq" id="WP_023432282.1">
    <property type="nucleotide sequence ID" value="NZ_AWXZ01000029.1"/>
</dbReference>
<accession>V4RHK6</accession>
<keyword evidence="1" id="KW-1133">Transmembrane helix</keyword>
<comment type="caution">
    <text evidence="3">The sequence shown here is derived from an EMBL/GenBank/DDBJ whole genome shotgun (WGS) entry which is preliminary data.</text>
</comment>
<dbReference type="InterPro" id="IPR012495">
    <property type="entry name" value="TadE-like_dom"/>
</dbReference>
<reference evidence="3 4" key="1">
    <citation type="journal article" date="2014" name="Genome Announc.">
        <title>Draft Genome Sequence of Lutibaculum baratangense Strain AMV1T, Isolated from a Mud Volcano in Andamans, India.</title>
        <authorList>
            <person name="Singh A."/>
            <person name="Sreenivas A."/>
            <person name="Sathyanarayana Reddy G."/>
            <person name="Pinnaka A.K."/>
            <person name="Shivaji S."/>
        </authorList>
    </citation>
    <scope>NUCLEOTIDE SEQUENCE [LARGE SCALE GENOMIC DNA]</scope>
    <source>
        <strain evidence="3 4">AMV1</strain>
    </source>
</reference>
<proteinExistence type="predicted"/>
<feature type="domain" description="TadE-like" evidence="2">
    <location>
        <begin position="19"/>
        <end position="57"/>
    </location>
</feature>
<protein>
    <recommendedName>
        <fullName evidence="2">TadE-like domain-containing protein</fullName>
    </recommendedName>
</protein>
<dbReference type="EMBL" id="AWXZ01000029">
    <property type="protein sequence ID" value="ESR24829.1"/>
    <property type="molecule type" value="Genomic_DNA"/>
</dbReference>
<dbReference type="STRING" id="631454.N177_2152"/>
<evidence type="ECO:0000313" key="4">
    <source>
        <dbReference type="Proteomes" id="UP000017819"/>
    </source>
</evidence>
<dbReference type="eggNOG" id="COG4961">
    <property type="taxonomic scope" value="Bacteria"/>
</dbReference>
<dbReference type="AlphaFoldDB" id="V4RHK6"/>
<dbReference type="Proteomes" id="UP000017819">
    <property type="component" value="Unassembled WGS sequence"/>
</dbReference>
<keyword evidence="1" id="KW-0472">Membrane</keyword>
<sequence>MLGVRNMMAELKQFRDERGVSAVEFALILPILVLLYLGCVELSHALTVDRKVTTAASVVGDLVAQATQLSNADIRNIFDATDAVLTPYDAAPLEIVVSNVRITQNGTEVLWSEASGGGTARGCGSSMNLPDNIRIEGTSLVVAEVKYRYKPTFGNVIKEAITFSDTFYLRPRRSAVIEHSC</sequence>
<gene>
    <name evidence="3" type="ORF">N177_2152</name>
</gene>
<name>V4RHK6_9HYPH</name>
<organism evidence="3 4">
    <name type="scientific">Lutibaculum baratangense AMV1</name>
    <dbReference type="NCBI Taxonomy" id="631454"/>
    <lineage>
        <taxon>Bacteria</taxon>
        <taxon>Pseudomonadati</taxon>
        <taxon>Pseudomonadota</taxon>
        <taxon>Alphaproteobacteria</taxon>
        <taxon>Hyphomicrobiales</taxon>
        <taxon>Tepidamorphaceae</taxon>
        <taxon>Lutibaculum</taxon>
    </lineage>
</organism>
<keyword evidence="4" id="KW-1185">Reference proteome</keyword>
<evidence type="ECO:0000256" key="1">
    <source>
        <dbReference type="SAM" id="Phobius"/>
    </source>
</evidence>
<dbReference type="Pfam" id="PF07811">
    <property type="entry name" value="TadE"/>
    <property type="match status" value="1"/>
</dbReference>
<feature type="transmembrane region" description="Helical" evidence="1">
    <location>
        <begin position="20"/>
        <end position="38"/>
    </location>
</feature>